<name>A0ABQ1IEE7_9PROT</name>
<evidence type="ECO:0000256" key="5">
    <source>
        <dbReference type="ARBA" id="ARBA00023110"/>
    </source>
</evidence>
<dbReference type="InterPro" id="IPR027304">
    <property type="entry name" value="Trigger_fact/SurA_dom_sf"/>
</dbReference>
<proteinExistence type="inferred from homology"/>
<dbReference type="EC" id="5.2.1.8" evidence="3"/>
<dbReference type="PANTHER" id="PTHR47245:SF2">
    <property type="entry name" value="PEPTIDYL-PROLYL CIS-TRANS ISOMERASE HP_0175-RELATED"/>
    <property type="match status" value="1"/>
</dbReference>
<dbReference type="SUPFAM" id="SSF54534">
    <property type="entry name" value="FKBP-like"/>
    <property type="match status" value="1"/>
</dbReference>
<dbReference type="SUPFAM" id="SSF109998">
    <property type="entry name" value="Triger factor/SurA peptide-binding domain-like"/>
    <property type="match status" value="1"/>
</dbReference>
<comment type="similarity">
    <text evidence="2">Belongs to the PpiC/parvulin rotamase family.</text>
</comment>
<keyword evidence="8 11" id="KW-0413">Isomerase</keyword>
<gene>
    <name evidence="11" type="ORF">GCM10011505_17680</name>
</gene>
<evidence type="ECO:0000256" key="8">
    <source>
        <dbReference type="PROSITE-ProRule" id="PRU00278"/>
    </source>
</evidence>
<dbReference type="EMBL" id="BMDZ01000016">
    <property type="protein sequence ID" value="GGB36708.1"/>
    <property type="molecule type" value="Genomic_DNA"/>
</dbReference>
<evidence type="ECO:0000256" key="6">
    <source>
        <dbReference type="ARBA" id="ARBA00030642"/>
    </source>
</evidence>
<evidence type="ECO:0000256" key="4">
    <source>
        <dbReference type="ARBA" id="ARBA00018370"/>
    </source>
</evidence>
<feature type="domain" description="PpiC" evidence="10">
    <location>
        <begin position="168"/>
        <end position="270"/>
    </location>
</feature>
<evidence type="ECO:0000256" key="7">
    <source>
        <dbReference type="ARBA" id="ARBA00031484"/>
    </source>
</evidence>
<accession>A0ABQ1IEE7</accession>
<dbReference type="PROSITE" id="PS50198">
    <property type="entry name" value="PPIC_PPIASE_2"/>
    <property type="match status" value="1"/>
</dbReference>
<organism evidence="11 12">
    <name type="scientific">Tistrella bauzanensis</name>
    <dbReference type="NCBI Taxonomy" id="657419"/>
    <lineage>
        <taxon>Bacteria</taxon>
        <taxon>Pseudomonadati</taxon>
        <taxon>Pseudomonadota</taxon>
        <taxon>Alphaproteobacteria</taxon>
        <taxon>Geminicoccales</taxon>
        <taxon>Geminicoccaceae</taxon>
        <taxon>Tistrella</taxon>
    </lineage>
</organism>
<evidence type="ECO:0000256" key="3">
    <source>
        <dbReference type="ARBA" id="ARBA00013194"/>
    </source>
</evidence>
<evidence type="ECO:0000256" key="2">
    <source>
        <dbReference type="ARBA" id="ARBA00007656"/>
    </source>
</evidence>
<keyword evidence="5 8" id="KW-0697">Rotamase</keyword>
<feature type="compositionally biased region" description="Basic and acidic residues" evidence="9">
    <location>
        <begin position="1"/>
        <end position="10"/>
    </location>
</feature>
<sequence>MATIFRDGRFPKTMPTDSPSAVPGHRHVHPRAQAAQAAAAARAAATQPSAATQAPAEPQMPDLPDISVDGVVIGEAEIRAEMHNHPAPDARRAYAEAARALVIRELLLSAARRRDLQAEPEIDAAGKREVDDDALLRALLDAEVTTPTADAVACRRYYDRNPGKFTSGTIYEARHILLAAPESDATARKTAEDTARRLIAVLQDDPSAFAALAEAHSACPSRAQGGNLGQVTAGSTVPEFERALAGLGAGQMVAEPVGSRFGVHVIALDRVIAGETLPFELVEARIAAWLEASSWSRGVAQFIGVLAGAADIRGITLDAADGPLVQ</sequence>
<keyword evidence="12" id="KW-1185">Reference proteome</keyword>
<protein>
    <recommendedName>
        <fullName evidence="4">Parvulin-like PPIase</fullName>
        <ecNumber evidence="3">5.2.1.8</ecNumber>
    </recommendedName>
    <alternativeName>
        <fullName evidence="6">Peptidyl-prolyl cis-trans isomerase plp</fullName>
    </alternativeName>
    <alternativeName>
        <fullName evidence="7">Rotamase plp</fullName>
    </alternativeName>
</protein>
<evidence type="ECO:0000256" key="1">
    <source>
        <dbReference type="ARBA" id="ARBA00000971"/>
    </source>
</evidence>
<evidence type="ECO:0000259" key="10">
    <source>
        <dbReference type="PROSITE" id="PS50198"/>
    </source>
</evidence>
<evidence type="ECO:0000256" key="9">
    <source>
        <dbReference type="SAM" id="MobiDB-lite"/>
    </source>
</evidence>
<dbReference type="PROSITE" id="PS01096">
    <property type="entry name" value="PPIC_PPIASE_1"/>
    <property type="match status" value="1"/>
</dbReference>
<dbReference type="InterPro" id="IPR023058">
    <property type="entry name" value="PPIase_PpiC_CS"/>
</dbReference>
<dbReference type="Pfam" id="PF00639">
    <property type="entry name" value="Rotamase"/>
    <property type="match status" value="1"/>
</dbReference>
<dbReference type="InterPro" id="IPR050245">
    <property type="entry name" value="PrsA_foldase"/>
</dbReference>
<comment type="catalytic activity">
    <reaction evidence="1">
        <text>[protein]-peptidylproline (omega=180) = [protein]-peptidylproline (omega=0)</text>
        <dbReference type="Rhea" id="RHEA:16237"/>
        <dbReference type="Rhea" id="RHEA-COMP:10747"/>
        <dbReference type="Rhea" id="RHEA-COMP:10748"/>
        <dbReference type="ChEBI" id="CHEBI:83833"/>
        <dbReference type="ChEBI" id="CHEBI:83834"/>
        <dbReference type="EC" id="5.2.1.8"/>
    </reaction>
</comment>
<dbReference type="InterPro" id="IPR046357">
    <property type="entry name" value="PPIase_dom_sf"/>
</dbReference>
<evidence type="ECO:0000313" key="12">
    <source>
        <dbReference type="Proteomes" id="UP000603352"/>
    </source>
</evidence>
<dbReference type="GO" id="GO:0016853">
    <property type="term" value="F:isomerase activity"/>
    <property type="evidence" value="ECO:0007669"/>
    <property type="project" value="UniProtKB-KW"/>
</dbReference>
<dbReference type="Proteomes" id="UP000603352">
    <property type="component" value="Unassembled WGS sequence"/>
</dbReference>
<comment type="caution">
    <text evidence="11">The sequence shown here is derived from an EMBL/GenBank/DDBJ whole genome shotgun (WGS) entry which is preliminary data.</text>
</comment>
<evidence type="ECO:0000313" key="11">
    <source>
        <dbReference type="EMBL" id="GGB36708.1"/>
    </source>
</evidence>
<dbReference type="RefSeq" id="WP_229707944.1">
    <property type="nucleotide sequence ID" value="NZ_BMDZ01000016.1"/>
</dbReference>
<feature type="compositionally biased region" description="Low complexity" evidence="9">
    <location>
        <begin position="31"/>
        <end position="56"/>
    </location>
</feature>
<dbReference type="Gene3D" id="3.10.50.40">
    <property type="match status" value="1"/>
</dbReference>
<feature type="region of interest" description="Disordered" evidence="9">
    <location>
        <begin position="1"/>
        <end position="64"/>
    </location>
</feature>
<dbReference type="InterPro" id="IPR000297">
    <property type="entry name" value="PPIase_PpiC"/>
</dbReference>
<dbReference type="PANTHER" id="PTHR47245">
    <property type="entry name" value="PEPTIDYLPROLYL ISOMERASE"/>
    <property type="match status" value="1"/>
</dbReference>
<reference evidence="12" key="1">
    <citation type="journal article" date="2019" name="Int. J. Syst. Evol. Microbiol.">
        <title>The Global Catalogue of Microorganisms (GCM) 10K type strain sequencing project: providing services to taxonomists for standard genome sequencing and annotation.</title>
        <authorList>
            <consortium name="The Broad Institute Genomics Platform"/>
            <consortium name="The Broad Institute Genome Sequencing Center for Infectious Disease"/>
            <person name="Wu L."/>
            <person name="Ma J."/>
        </authorList>
    </citation>
    <scope>NUCLEOTIDE SEQUENCE [LARGE SCALE GENOMIC DNA]</scope>
    <source>
        <strain evidence="12">CGMCC 1.10188</strain>
    </source>
</reference>